<feature type="domain" description="DAGKc" evidence="2">
    <location>
        <begin position="66"/>
        <end position="195"/>
    </location>
</feature>
<dbReference type="Gene3D" id="2.60.200.40">
    <property type="match status" value="1"/>
</dbReference>
<dbReference type="InterPro" id="IPR016064">
    <property type="entry name" value="NAD/diacylglycerol_kinase_sf"/>
</dbReference>
<dbReference type="SUPFAM" id="SSF111331">
    <property type="entry name" value="NAD kinase/diacylglycerol kinase-like"/>
    <property type="match status" value="1"/>
</dbReference>
<dbReference type="Pfam" id="PF19279">
    <property type="entry name" value="YegS_C"/>
    <property type="match status" value="1"/>
</dbReference>
<accession>A0A2A9EDM3</accession>
<dbReference type="InterPro" id="IPR045540">
    <property type="entry name" value="YegS/DAGK_C"/>
</dbReference>
<dbReference type="PANTHER" id="PTHR30492:SF0">
    <property type="entry name" value="METHYLGLYOXAL SYNTHASE"/>
    <property type="match status" value="1"/>
</dbReference>
<evidence type="ECO:0000259" key="2">
    <source>
        <dbReference type="PROSITE" id="PS50146"/>
    </source>
</evidence>
<dbReference type="InterPro" id="IPR004363">
    <property type="entry name" value="Methylgl_synth"/>
</dbReference>
<dbReference type="GO" id="GO:0008929">
    <property type="term" value="F:methylglyoxal synthase activity"/>
    <property type="evidence" value="ECO:0007669"/>
    <property type="project" value="InterPro"/>
</dbReference>
<dbReference type="EMBL" id="PDJH01000001">
    <property type="protein sequence ID" value="PFG36736.1"/>
    <property type="molecule type" value="Genomic_DNA"/>
</dbReference>
<dbReference type="Gene3D" id="3.40.50.10330">
    <property type="entry name" value="Probable inorganic polyphosphate/atp-NAD kinase, domain 1"/>
    <property type="match status" value="1"/>
</dbReference>
<name>A0A2A9EDM3_9MICO</name>
<proteinExistence type="predicted"/>
<comment type="caution">
    <text evidence="3">The sequence shown here is derived from an EMBL/GenBank/DDBJ whole genome shotgun (WGS) entry which is preliminary data.</text>
</comment>
<dbReference type="GO" id="GO:0019242">
    <property type="term" value="P:methylglyoxal biosynthetic process"/>
    <property type="evidence" value="ECO:0007669"/>
    <property type="project" value="InterPro"/>
</dbReference>
<keyword evidence="4" id="KW-1185">Reference proteome</keyword>
<dbReference type="AlphaFoldDB" id="A0A2A9EDM3"/>
<keyword evidence="1" id="KW-0812">Transmembrane</keyword>
<sequence length="393" mass="41358">MPQSASLATMSTMSPWEIVWICLSLVMAATALTVSVLLWRERHHRLHARAQGLPDAAAGDPAATPPPRRVVAFVANPSKPDVASLKEPVLAACRATGLDPLWIETSVEDPGVGQAREAVAQGAEVVIATGGDGTVRAVAEAMVGTGVPMALLPVGTGNLLARNLDIPVTDLDEALTIALDGRDRSIDVGWLEVLDAPAPRDEDDDVAEVGKTHLFTVIGGVGFDAAMVADTNSTLKAKVGWMAYFAAGVRHLHGRRLEASIQLDDEPPVSTRLRTLLVGNCGRLPGGITLIPDAVVDDGILDVAAIDTRGGIAGWAQLFGDVVLQGLGIKPVELPNRIGRIDHTQCRSITARVRGGEQAQVDGDIIGRASAIKAWVEPGALIVRNPRRITIGR</sequence>
<keyword evidence="3" id="KW-0808">Transferase</keyword>
<dbReference type="GO" id="GO:0016301">
    <property type="term" value="F:kinase activity"/>
    <property type="evidence" value="ECO:0007669"/>
    <property type="project" value="UniProtKB-KW"/>
</dbReference>
<dbReference type="Pfam" id="PF00781">
    <property type="entry name" value="DAGK_cat"/>
    <property type="match status" value="1"/>
</dbReference>
<dbReference type="PANTHER" id="PTHR30492">
    <property type="entry name" value="METHYLGLYOXAL SYNTHASE"/>
    <property type="match status" value="1"/>
</dbReference>
<reference evidence="3 4" key="1">
    <citation type="submission" date="2017-10" db="EMBL/GenBank/DDBJ databases">
        <title>Sequencing the genomes of 1000 actinobacteria strains.</title>
        <authorList>
            <person name="Klenk H.-P."/>
        </authorList>
    </citation>
    <scope>NUCLEOTIDE SEQUENCE [LARGE SCALE GENOMIC DNA]</scope>
    <source>
        <strain evidence="3 4">DSM 21574</strain>
    </source>
</reference>
<dbReference type="InterPro" id="IPR001206">
    <property type="entry name" value="Diacylglycerol_kinase_cat_dom"/>
</dbReference>
<evidence type="ECO:0000313" key="3">
    <source>
        <dbReference type="EMBL" id="PFG36736.1"/>
    </source>
</evidence>
<evidence type="ECO:0000313" key="4">
    <source>
        <dbReference type="Proteomes" id="UP000221394"/>
    </source>
</evidence>
<evidence type="ECO:0000256" key="1">
    <source>
        <dbReference type="SAM" id="Phobius"/>
    </source>
</evidence>
<keyword evidence="1" id="KW-1133">Transmembrane helix</keyword>
<organism evidence="3 4">
    <name type="scientific">Flavimobilis soli</name>
    <dbReference type="NCBI Taxonomy" id="442709"/>
    <lineage>
        <taxon>Bacteria</taxon>
        <taxon>Bacillati</taxon>
        <taxon>Actinomycetota</taxon>
        <taxon>Actinomycetes</taxon>
        <taxon>Micrococcales</taxon>
        <taxon>Jonesiaceae</taxon>
        <taxon>Flavimobilis</taxon>
    </lineage>
</organism>
<dbReference type="InterPro" id="IPR017438">
    <property type="entry name" value="ATP-NAD_kinase_N"/>
</dbReference>
<dbReference type="GO" id="GO:0005829">
    <property type="term" value="C:cytosol"/>
    <property type="evidence" value="ECO:0007669"/>
    <property type="project" value="TreeGrafter"/>
</dbReference>
<feature type="transmembrane region" description="Helical" evidence="1">
    <location>
        <begin position="18"/>
        <end position="39"/>
    </location>
</feature>
<keyword evidence="3" id="KW-0418">Kinase</keyword>
<dbReference type="PROSITE" id="PS50146">
    <property type="entry name" value="DAGK"/>
    <property type="match status" value="1"/>
</dbReference>
<dbReference type="Proteomes" id="UP000221394">
    <property type="component" value="Unassembled WGS sequence"/>
</dbReference>
<protein>
    <submittedName>
        <fullName evidence="3">Diacylglycerol kinase family enzyme</fullName>
    </submittedName>
</protein>
<keyword evidence="1" id="KW-0472">Membrane</keyword>
<gene>
    <name evidence="3" type="ORF">ATL41_1474</name>
</gene>